<organism evidence="2 3">
    <name type="scientific">Segatella copri</name>
    <dbReference type="NCBI Taxonomy" id="165179"/>
    <lineage>
        <taxon>Bacteria</taxon>
        <taxon>Pseudomonadati</taxon>
        <taxon>Bacteroidota</taxon>
        <taxon>Bacteroidia</taxon>
        <taxon>Bacteroidales</taxon>
        <taxon>Prevotellaceae</taxon>
        <taxon>Segatella</taxon>
    </lineage>
</organism>
<dbReference type="Proteomes" id="UP000480425">
    <property type="component" value="Unassembled WGS sequence"/>
</dbReference>
<comment type="caution">
    <text evidence="2">The sequence shown here is derived from an EMBL/GenBank/DDBJ whole genome shotgun (WGS) entry which is preliminary data.</text>
</comment>
<keyword evidence="1" id="KW-0472">Membrane</keyword>
<accession>A0A6G1U1S5</accession>
<keyword evidence="1" id="KW-0812">Transmembrane</keyword>
<evidence type="ECO:0000256" key="1">
    <source>
        <dbReference type="SAM" id="Phobius"/>
    </source>
</evidence>
<evidence type="ECO:0000313" key="2">
    <source>
        <dbReference type="EMBL" id="MQN81524.1"/>
    </source>
</evidence>
<dbReference type="AlphaFoldDB" id="A0A6G1U1S5"/>
<dbReference type="OrthoDB" id="594989at2"/>
<dbReference type="EMBL" id="VZCB01000080">
    <property type="protein sequence ID" value="MQN81524.1"/>
    <property type="molecule type" value="Genomic_DNA"/>
</dbReference>
<evidence type="ECO:0000313" key="3">
    <source>
        <dbReference type="Proteomes" id="UP000480425"/>
    </source>
</evidence>
<dbReference type="InterPro" id="IPR025635">
    <property type="entry name" value="DUF4293"/>
</dbReference>
<reference evidence="2 3" key="1">
    <citation type="submission" date="2019-09" db="EMBL/GenBank/DDBJ databases">
        <title>Distinct polysaccharide growth profiles of human intestinal Prevotella copri isolates.</title>
        <authorList>
            <person name="Fehlner-Peach H."/>
            <person name="Magnabosco C."/>
            <person name="Raghavan V."/>
            <person name="Scher J.U."/>
            <person name="Tett A."/>
            <person name="Cox L.M."/>
            <person name="Gottsegen C."/>
            <person name="Watters A."/>
            <person name="Wiltshire- Gordon J.D."/>
            <person name="Segata N."/>
            <person name="Bonneau R."/>
            <person name="Littman D.R."/>
        </authorList>
    </citation>
    <scope>NUCLEOTIDE SEQUENCE [LARGE SCALE GENOMIC DNA]</scope>
    <source>
        <strain evidence="3">iA622</strain>
    </source>
</reference>
<feature type="transmembrane region" description="Helical" evidence="1">
    <location>
        <begin position="119"/>
        <end position="139"/>
    </location>
</feature>
<dbReference type="Pfam" id="PF14126">
    <property type="entry name" value="DUF4293"/>
    <property type="match status" value="1"/>
</dbReference>
<feature type="transmembrane region" description="Helical" evidence="1">
    <location>
        <begin position="90"/>
        <end position="113"/>
    </location>
</feature>
<feature type="transmembrane region" description="Helical" evidence="1">
    <location>
        <begin position="51"/>
        <end position="78"/>
    </location>
</feature>
<name>A0A6G1U1S5_9BACT</name>
<dbReference type="RefSeq" id="WP_153124781.1">
    <property type="nucleotide sequence ID" value="NZ_JAPDUV010000001.1"/>
</dbReference>
<proteinExistence type="predicted"/>
<keyword evidence="1" id="KW-1133">Transmembrane helix</keyword>
<protein>
    <submittedName>
        <fullName evidence="2">DUF4293 family protein</fullName>
    </submittedName>
</protein>
<gene>
    <name evidence="2" type="ORF">F7D73_11310</name>
</gene>
<sequence>MIQRKQTLFLLLAVIVCALCLFLPVGSVEPKGMGADSLIYNLGVVMGDGGLAISTTCIPLFVLLSVTAILSLVTIFLYKNRKVQMSICKNAMLLNALWVLDYALILFGIIPVPEVEGKVNIEFAACLPIVSIILLAMAYKGVNDDEKLVKAADRIR</sequence>